<name>A0A8K0JEP4_9HYPO</name>
<organism evidence="1 2">
    <name type="scientific">Claviceps africana</name>
    <dbReference type="NCBI Taxonomy" id="83212"/>
    <lineage>
        <taxon>Eukaryota</taxon>
        <taxon>Fungi</taxon>
        <taxon>Dikarya</taxon>
        <taxon>Ascomycota</taxon>
        <taxon>Pezizomycotina</taxon>
        <taxon>Sordariomycetes</taxon>
        <taxon>Hypocreomycetidae</taxon>
        <taxon>Hypocreales</taxon>
        <taxon>Clavicipitaceae</taxon>
        <taxon>Claviceps</taxon>
    </lineage>
</organism>
<gene>
    <name evidence="1" type="ORF">E4U42_002080</name>
</gene>
<proteinExistence type="predicted"/>
<dbReference type="OrthoDB" id="10475090at2759"/>
<accession>A0A8K0JEP4</accession>
<evidence type="ECO:0008006" key="3">
    <source>
        <dbReference type="Google" id="ProtNLM"/>
    </source>
</evidence>
<keyword evidence="2" id="KW-1185">Reference proteome</keyword>
<comment type="caution">
    <text evidence="1">The sequence shown here is derived from an EMBL/GenBank/DDBJ whole genome shotgun (WGS) entry which is preliminary data.</text>
</comment>
<dbReference type="AlphaFoldDB" id="A0A8K0JEP4"/>
<protein>
    <recommendedName>
        <fullName evidence="3">Secreted protein</fullName>
    </recommendedName>
</protein>
<dbReference type="EMBL" id="SRPY01000170">
    <property type="protein sequence ID" value="KAG5927573.1"/>
    <property type="molecule type" value="Genomic_DNA"/>
</dbReference>
<dbReference type="Proteomes" id="UP000811619">
    <property type="component" value="Unassembled WGS sequence"/>
</dbReference>
<reference evidence="1" key="1">
    <citation type="journal article" date="2020" name="bioRxiv">
        <title>Whole genome comparisons of ergot fungi reveals the divergence and evolution of species within the genus Claviceps are the result of varying mechanisms driving genome evolution and host range expansion.</title>
        <authorList>
            <person name="Wyka S.A."/>
            <person name="Mondo S.J."/>
            <person name="Liu M."/>
            <person name="Dettman J."/>
            <person name="Nalam V."/>
            <person name="Broders K.D."/>
        </authorList>
    </citation>
    <scope>NUCLEOTIDE SEQUENCE</scope>
    <source>
        <strain evidence="1">CCC 489</strain>
    </source>
</reference>
<sequence>MAIPLSANHPDYFARNLSAMRFSISTVFAALAIHAGQASAGGCKNYRLDGQTGPLADCPGDATNGWKCGNYGASIGPPDFRGTVKFYSGKYPITLRIFCQGDEDLPGHVNGLFRYCPAQTTTDLTIYCVARPFVFQYYVIAAPPPNPADEPS</sequence>
<evidence type="ECO:0000313" key="2">
    <source>
        <dbReference type="Proteomes" id="UP000811619"/>
    </source>
</evidence>
<evidence type="ECO:0000313" key="1">
    <source>
        <dbReference type="EMBL" id="KAG5927573.1"/>
    </source>
</evidence>